<protein>
    <submittedName>
        <fullName evidence="1">Uncharacterized protein</fullName>
    </submittedName>
</protein>
<evidence type="ECO:0000313" key="2">
    <source>
        <dbReference type="Proteomes" id="UP001367676"/>
    </source>
</evidence>
<evidence type="ECO:0000313" key="1">
    <source>
        <dbReference type="EMBL" id="KAK7574090.1"/>
    </source>
</evidence>
<comment type="caution">
    <text evidence="1">The sequence shown here is derived from an EMBL/GenBank/DDBJ whole genome shotgun (WGS) entry which is preliminary data.</text>
</comment>
<accession>A0AAN9XZE7</accession>
<reference evidence="1 2" key="1">
    <citation type="submission" date="2024-03" db="EMBL/GenBank/DDBJ databases">
        <title>Adaptation during the transition from Ophiocordyceps entomopathogen to insect associate is accompanied by gene loss and intensified selection.</title>
        <authorList>
            <person name="Ward C.M."/>
            <person name="Onetto C.A."/>
            <person name="Borneman A.R."/>
        </authorList>
    </citation>
    <scope>NUCLEOTIDE SEQUENCE [LARGE SCALE GENOMIC DNA]</scope>
    <source>
        <strain evidence="1">AWRI1</strain>
        <tissue evidence="1">Single Adult Female</tissue>
    </source>
</reference>
<gene>
    <name evidence="1" type="ORF">V9T40_011281</name>
</gene>
<organism evidence="1 2">
    <name type="scientific">Parthenolecanium corni</name>
    <dbReference type="NCBI Taxonomy" id="536013"/>
    <lineage>
        <taxon>Eukaryota</taxon>
        <taxon>Metazoa</taxon>
        <taxon>Ecdysozoa</taxon>
        <taxon>Arthropoda</taxon>
        <taxon>Hexapoda</taxon>
        <taxon>Insecta</taxon>
        <taxon>Pterygota</taxon>
        <taxon>Neoptera</taxon>
        <taxon>Paraneoptera</taxon>
        <taxon>Hemiptera</taxon>
        <taxon>Sternorrhyncha</taxon>
        <taxon>Coccoidea</taxon>
        <taxon>Coccidae</taxon>
        <taxon>Parthenolecanium</taxon>
    </lineage>
</organism>
<proteinExistence type="predicted"/>
<sequence length="109" mass="11880">MTPPGTSSINFLTANQVPLTGGIVQSPSGINCEMPIIGTALMGRQDINNGKMAEEREVVADQKEKMQLHSAVKAGICRNMLRPMYITKLIGSKIFYKRCWPADGLSKAI</sequence>
<dbReference type="Proteomes" id="UP001367676">
    <property type="component" value="Unassembled WGS sequence"/>
</dbReference>
<name>A0AAN9XZE7_9HEMI</name>
<keyword evidence="2" id="KW-1185">Reference proteome</keyword>
<dbReference type="AlphaFoldDB" id="A0AAN9XZE7"/>
<dbReference type="EMBL" id="JBBCAQ010000037">
    <property type="protein sequence ID" value="KAK7574090.1"/>
    <property type="molecule type" value="Genomic_DNA"/>
</dbReference>